<accession>A0A437JCX0</accession>
<feature type="domain" description="YCII-related" evidence="3">
    <location>
        <begin position="26"/>
        <end position="121"/>
    </location>
</feature>
<proteinExistence type="inferred from homology"/>
<dbReference type="Proteomes" id="UP000282977">
    <property type="component" value="Unassembled WGS sequence"/>
</dbReference>
<dbReference type="OrthoDB" id="9807535at2"/>
<comment type="similarity">
    <text evidence="1">Belongs to the YciI family.</text>
</comment>
<keyword evidence="5" id="KW-1185">Reference proteome</keyword>
<name>A0A437JCX0_9SPHN</name>
<dbReference type="EMBL" id="RZUL01000001">
    <property type="protein sequence ID" value="RVT43600.1"/>
    <property type="molecule type" value="Genomic_DNA"/>
</dbReference>
<dbReference type="InterPro" id="IPR011008">
    <property type="entry name" value="Dimeric_a/b-barrel"/>
</dbReference>
<gene>
    <name evidence="4" type="ORF">ENE74_03005</name>
</gene>
<dbReference type="InterPro" id="IPR005545">
    <property type="entry name" value="YCII"/>
</dbReference>
<evidence type="ECO:0000256" key="2">
    <source>
        <dbReference type="SAM" id="SignalP"/>
    </source>
</evidence>
<evidence type="ECO:0000313" key="5">
    <source>
        <dbReference type="Proteomes" id="UP000282977"/>
    </source>
</evidence>
<reference evidence="4 5" key="1">
    <citation type="submission" date="2019-01" db="EMBL/GenBank/DDBJ databases">
        <authorList>
            <person name="Chen W.-M."/>
        </authorList>
    </citation>
    <scope>NUCLEOTIDE SEQUENCE [LARGE SCALE GENOMIC DNA]</scope>
    <source>
        <strain evidence="4 5">TLA-22</strain>
    </source>
</reference>
<dbReference type="Pfam" id="PF03795">
    <property type="entry name" value="YCII"/>
    <property type="match status" value="1"/>
</dbReference>
<feature type="chain" id="PRO_5019229182" evidence="2">
    <location>
        <begin position="24"/>
        <end position="129"/>
    </location>
</feature>
<dbReference type="RefSeq" id="WP_127689141.1">
    <property type="nucleotide sequence ID" value="NZ_RZUL01000001.1"/>
</dbReference>
<evidence type="ECO:0000256" key="1">
    <source>
        <dbReference type="ARBA" id="ARBA00007689"/>
    </source>
</evidence>
<comment type="caution">
    <text evidence="4">The sequence shown here is derived from an EMBL/GenBank/DDBJ whole genome shotgun (WGS) entry which is preliminary data.</text>
</comment>
<evidence type="ECO:0000313" key="4">
    <source>
        <dbReference type="EMBL" id="RVT43600.1"/>
    </source>
</evidence>
<evidence type="ECO:0000259" key="3">
    <source>
        <dbReference type="Pfam" id="PF03795"/>
    </source>
</evidence>
<feature type="signal peptide" evidence="2">
    <location>
        <begin position="1"/>
        <end position="23"/>
    </location>
</feature>
<sequence>MAHRYLGLLLSALLAGAGSAAQARDFTLMIYERPQDLALRDDRGEAGRRYWGDYAAFGAALAQAGVMKGGAALDDPSPVAAGDDAPRLSGYFIIDVADHAAAETWARRISAAATGRVVVRPHIAMPGTK</sequence>
<organism evidence="4 5">
    <name type="scientific">Sphingobium algorifonticola</name>
    <dbReference type="NCBI Taxonomy" id="2008318"/>
    <lineage>
        <taxon>Bacteria</taxon>
        <taxon>Pseudomonadati</taxon>
        <taxon>Pseudomonadota</taxon>
        <taxon>Alphaproteobacteria</taxon>
        <taxon>Sphingomonadales</taxon>
        <taxon>Sphingomonadaceae</taxon>
        <taxon>Sphingobium</taxon>
    </lineage>
</organism>
<dbReference type="SUPFAM" id="SSF54909">
    <property type="entry name" value="Dimeric alpha+beta barrel"/>
    <property type="match status" value="1"/>
</dbReference>
<keyword evidence="2" id="KW-0732">Signal</keyword>
<protein>
    <submittedName>
        <fullName evidence="4">YciI family protein</fullName>
    </submittedName>
</protein>
<dbReference type="AlphaFoldDB" id="A0A437JCX0"/>
<dbReference type="Gene3D" id="3.30.70.1060">
    <property type="entry name" value="Dimeric alpha+beta barrel"/>
    <property type="match status" value="1"/>
</dbReference>